<dbReference type="AlphaFoldDB" id="A0AAN6SPU1"/>
<evidence type="ECO:0000256" key="1">
    <source>
        <dbReference type="SAM" id="MobiDB-lite"/>
    </source>
</evidence>
<proteinExistence type="predicted"/>
<dbReference type="EMBL" id="MU854455">
    <property type="protein sequence ID" value="KAK4035100.1"/>
    <property type="molecule type" value="Genomic_DNA"/>
</dbReference>
<feature type="compositionally biased region" description="Pro residues" evidence="1">
    <location>
        <begin position="45"/>
        <end position="63"/>
    </location>
</feature>
<feature type="region of interest" description="Disordered" evidence="1">
    <location>
        <begin position="1"/>
        <end position="69"/>
    </location>
</feature>
<evidence type="ECO:0000313" key="3">
    <source>
        <dbReference type="Proteomes" id="UP001303115"/>
    </source>
</evidence>
<reference evidence="3" key="1">
    <citation type="journal article" date="2023" name="Mol. Phylogenet. Evol.">
        <title>Genome-scale phylogeny and comparative genomics of the fungal order Sordariales.</title>
        <authorList>
            <person name="Hensen N."/>
            <person name="Bonometti L."/>
            <person name="Westerberg I."/>
            <person name="Brannstrom I.O."/>
            <person name="Guillou S."/>
            <person name="Cros-Aarteil S."/>
            <person name="Calhoun S."/>
            <person name="Haridas S."/>
            <person name="Kuo A."/>
            <person name="Mondo S."/>
            <person name="Pangilinan J."/>
            <person name="Riley R."/>
            <person name="LaButti K."/>
            <person name="Andreopoulos B."/>
            <person name="Lipzen A."/>
            <person name="Chen C."/>
            <person name="Yan M."/>
            <person name="Daum C."/>
            <person name="Ng V."/>
            <person name="Clum A."/>
            <person name="Steindorff A."/>
            <person name="Ohm R.A."/>
            <person name="Martin F."/>
            <person name="Silar P."/>
            <person name="Natvig D.O."/>
            <person name="Lalanne C."/>
            <person name="Gautier V."/>
            <person name="Ament-Velasquez S.L."/>
            <person name="Kruys A."/>
            <person name="Hutchinson M.I."/>
            <person name="Powell A.J."/>
            <person name="Barry K."/>
            <person name="Miller A.N."/>
            <person name="Grigoriev I.V."/>
            <person name="Debuchy R."/>
            <person name="Gladieux P."/>
            <person name="Hiltunen Thoren M."/>
            <person name="Johannesson H."/>
        </authorList>
    </citation>
    <scope>NUCLEOTIDE SEQUENCE [LARGE SCALE GENOMIC DNA]</scope>
    <source>
        <strain evidence="3">CBS 284.82</strain>
    </source>
</reference>
<dbReference type="Proteomes" id="UP001303115">
    <property type="component" value="Unassembled WGS sequence"/>
</dbReference>
<sequence length="256" mass="27703">MAWNPAPGFAFPPPPPPPPAGHTAPYQHPYPHHQPHHPYQQQPYQLPPQQPYQQPYQPPPIHPQPATSPYTQISYPYIPTAKRQMTLLSPDRSHPLLTVIYPSSWSTTPQLTVHRGGGPDGPEIGGALFHSFTTGKVDAYLSGVGDYRFRKKFVSLTGLGGAGGQGGRMEWGVENKTLVLSSGDGGGYVARFVLRDGADAGKATSRVEGTLVVMRGGLTDAQFGEVVVTMVAEMERKRRDNEDFKIAGAVIDVGTA</sequence>
<organism evidence="2 3">
    <name type="scientific">Parachaetomium inaequale</name>
    <dbReference type="NCBI Taxonomy" id="2588326"/>
    <lineage>
        <taxon>Eukaryota</taxon>
        <taxon>Fungi</taxon>
        <taxon>Dikarya</taxon>
        <taxon>Ascomycota</taxon>
        <taxon>Pezizomycotina</taxon>
        <taxon>Sordariomycetes</taxon>
        <taxon>Sordariomycetidae</taxon>
        <taxon>Sordariales</taxon>
        <taxon>Chaetomiaceae</taxon>
        <taxon>Parachaetomium</taxon>
    </lineage>
</organism>
<evidence type="ECO:0000313" key="2">
    <source>
        <dbReference type="EMBL" id="KAK4035100.1"/>
    </source>
</evidence>
<gene>
    <name evidence="2" type="ORF">C8A01DRAFT_38435</name>
</gene>
<feature type="compositionally biased region" description="Pro residues" evidence="1">
    <location>
        <begin position="10"/>
        <end position="20"/>
    </location>
</feature>
<keyword evidence="3" id="KW-1185">Reference proteome</keyword>
<accession>A0AAN6SPU1</accession>
<name>A0AAN6SPU1_9PEZI</name>
<protein>
    <submittedName>
        <fullName evidence="2">Uncharacterized protein</fullName>
    </submittedName>
</protein>
<comment type="caution">
    <text evidence="2">The sequence shown here is derived from an EMBL/GenBank/DDBJ whole genome shotgun (WGS) entry which is preliminary data.</text>
</comment>